<dbReference type="PANTHER" id="PTHR47618:SF1">
    <property type="entry name" value="BIFUNCTIONAL OLIGORIBONUCLEASE AND PAP PHOSPHATASE NRNA"/>
    <property type="match status" value="1"/>
</dbReference>
<dbReference type="EMBL" id="CP021059">
    <property type="protein sequence ID" value="ARQ07415.1"/>
    <property type="molecule type" value="Genomic_DNA"/>
</dbReference>
<dbReference type="STRING" id="1855823.MCCS_17840"/>
<protein>
    <submittedName>
        <fullName evidence="3">Bifunctional oligoribonuclease and PAP phosphatase NrnA</fullName>
        <ecNumber evidence="3">3.1.-.-</ecNumber>
    </submittedName>
</protein>
<dbReference type="InterPro" id="IPR001667">
    <property type="entry name" value="DDH_dom"/>
</dbReference>
<dbReference type="Pfam" id="PF01368">
    <property type="entry name" value="DHH"/>
    <property type="match status" value="1"/>
</dbReference>
<dbReference type="GO" id="GO:0016787">
    <property type="term" value="F:hydrolase activity"/>
    <property type="evidence" value="ECO:0007669"/>
    <property type="project" value="UniProtKB-KW"/>
</dbReference>
<proteinExistence type="predicted"/>
<evidence type="ECO:0000259" key="2">
    <source>
        <dbReference type="Pfam" id="PF02272"/>
    </source>
</evidence>
<dbReference type="Gene3D" id="3.90.1640.10">
    <property type="entry name" value="inorganic pyrophosphatase (n-terminal core)"/>
    <property type="match status" value="1"/>
</dbReference>
<dbReference type="OrthoDB" id="9803668at2"/>
<sequence length="314" mass="34729">MNKQDVNALINEINAYDTIIIFRHVRPDPDALGSQIGLKHAIKRLYPNKRIFAVGSEVENLKFIGNMDTLIDKQFDGALAIVLDTANAPRIDDNRYTLCDKVIKVDHHPPEDQYGELNIVDTTASSTSEIIFEILTSLGYGSDYIDTAVAKCLYIGIVGDTGRFLFNNTTSRTMEIAAELLKFNIEHTKMINQMQERDASSMKFQGFVLQNFNLDAGVGSIFITKEILDTFNITASDASLFVNAFSEAKGIKAWAYAVDEGDEIRVRLRSKAVVINTLAAKYNGGGHPLASGASVYSVTEYEQLLTELKNLVNG</sequence>
<dbReference type="GO" id="GO:0003676">
    <property type="term" value="F:nucleic acid binding"/>
    <property type="evidence" value="ECO:0007669"/>
    <property type="project" value="InterPro"/>
</dbReference>
<dbReference type="InterPro" id="IPR003156">
    <property type="entry name" value="DHHA1_dom"/>
</dbReference>
<dbReference type="Gene3D" id="3.10.310.30">
    <property type="match status" value="1"/>
</dbReference>
<feature type="domain" description="DDH" evidence="1">
    <location>
        <begin position="19"/>
        <end position="157"/>
    </location>
</feature>
<feature type="domain" description="DHHA1" evidence="2">
    <location>
        <begin position="230"/>
        <end position="312"/>
    </location>
</feature>
<dbReference type="KEGG" id="mcak:MCCS_17840"/>
<dbReference type="Pfam" id="PF02272">
    <property type="entry name" value="DHHA1"/>
    <property type="match status" value="1"/>
</dbReference>
<accession>A0A1W7ACT4</accession>
<evidence type="ECO:0000259" key="1">
    <source>
        <dbReference type="Pfam" id="PF01368"/>
    </source>
</evidence>
<organism evidence="3 4">
    <name type="scientific">Macrococcoides canis</name>
    <dbReference type="NCBI Taxonomy" id="1855823"/>
    <lineage>
        <taxon>Bacteria</taxon>
        <taxon>Bacillati</taxon>
        <taxon>Bacillota</taxon>
        <taxon>Bacilli</taxon>
        <taxon>Bacillales</taxon>
        <taxon>Staphylococcaceae</taxon>
        <taxon>Macrococcoides</taxon>
    </lineage>
</organism>
<keyword evidence="4" id="KW-1185">Reference proteome</keyword>
<keyword evidence="3" id="KW-0378">Hydrolase</keyword>
<dbReference type="PANTHER" id="PTHR47618">
    <property type="entry name" value="BIFUNCTIONAL OLIGORIBONUCLEASE AND PAP PHOSPHATASE NRNA"/>
    <property type="match status" value="1"/>
</dbReference>
<reference evidence="3 4" key="1">
    <citation type="journal article" date="2017" name="Int. J. Syst. Evol. Microbiol.">
        <title>Macrococcus canis sp. nov., a skin bacterium associated with infections in dogs.</title>
        <authorList>
            <person name="Gobeli Brawand S."/>
            <person name="Cotting K."/>
            <person name="Gomez-Sanz E."/>
            <person name="Collaud A."/>
            <person name="Thomann A."/>
            <person name="Brodard I."/>
            <person name="Rodriguez-Campos S."/>
            <person name="Strauss C."/>
            <person name="Perreten V."/>
        </authorList>
    </citation>
    <scope>NUCLEOTIDE SEQUENCE [LARGE SCALE GENOMIC DNA]</scope>
    <source>
        <strain evidence="3 4">KM45013</strain>
    </source>
</reference>
<evidence type="ECO:0000313" key="4">
    <source>
        <dbReference type="Proteomes" id="UP000194154"/>
    </source>
</evidence>
<gene>
    <name evidence="3" type="primary">nrnA_2</name>
    <name evidence="3" type="ORF">MCCS_17840</name>
</gene>
<dbReference type="EC" id="3.1.-.-" evidence="3"/>
<dbReference type="InterPro" id="IPR051319">
    <property type="entry name" value="Oligoribo/pAp-PDE_c-di-AMP_PDE"/>
</dbReference>
<evidence type="ECO:0000313" key="3">
    <source>
        <dbReference type="EMBL" id="ARQ07415.1"/>
    </source>
</evidence>
<dbReference type="GeneID" id="35295881"/>
<dbReference type="RefSeq" id="WP_086042970.1">
    <property type="nucleotide sequence ID" value="NZ_CBCRZA010000004.1"/>
</dbReference>
<name>A0A1W7ACT4_9STAP</name>
<dbReference type="Proteomes" id="UP000194154">
    <property type="component" value="Chromosome"/>
</dbReference>
<dbReference type="AlphaFoldDB" id="A0A1W7ACT4"/>
<dbReference type="InterPro" id="IPR038763">
    <property type="entry name" value="DHH_sf"/>
</dbReference>
<dbReference type="SUPFAM" id="SSF64182">
    <property type="entry name" value="DHH phosphoesterases"/>
    <property type="match status" value="1"/>
</dbReference>